<dbReference type="RefSeq" id="WP_093374870.1">
    <property type="nucleotide sequence ID" value="NZ_BNAN01000001.1"/>
</dbReference>
<dbReference type="InterPro" id="IPR036259">
    <property type="entry name" value="MFS_trans_sf"/>
</dbReference>
<dbReference type="InterPro" id="IPR011701">
    <property type="entry name" value="MFS"/>
</dbReference>
<dbReference type="OrthoDB" id="4332123at2"/>
<evidence type="ECO:0000256" key="5">
    <source>
        <dbReference type="SAM" id="Phobius"/>
    </source>
</evidence>
<evidence type="ECO:0000313" key="7">
    <source>
        <dbReference type="EMBL" id="SFE80539.1"/>
    </source>
</evidence>
<dbReference type="Gene3D" id="1.20.1250.20">
    <property type="entry name" value="MFS general substrate transporter like domains"/>
    <property type="match status" value="2"/>
</dbReference>
<dbReference type="Pfam" id="PF07690">
    <property type="entry name" value="MFS_1"/>
    <property type="match status" value="1"/>
</dbReference>
<dbReference type="STRING" id="285351.SAMN04488035_0585"/>
<evidence type="ECO:0000256" key="4">
    <source>
        <dbReference type="ARBA" id="ARBA00023136"/>
    </source>
</evidence>
<feature type="transmembrane region" description="Helical" evidence="5">
    <location>
        <begin position="79"/>
        <end position="97"/>
    </location>
</feature>
<dbReference type="GO" id="GO:0022857">
    <property type="term" value="F:transmembrane transporter activity"/>
    <property type="evidence" value="ECO:0007669"/>
    <property type="project" value="InterPro"/>
</dbReference>
<name>A0A1I2DJB7_9MICO</name>
<dbReference type="EMBL" id="FONZ01000001">
    <property type="protein sequence ID" value="SFE80539.1"/>
    <property type="molecule type" value="Genomic_DNA"/>
</dbReference>
<gene>
    <name evidence="7" type="ORF">SAMN04488035_0585</name>
</gene>
<feature type="domain" description="Major facilitator superfamily (MFS) profile" evidence="6">
    <location>
        <begin position="13"/>
        <end position="438"/>
    </location>
</feature>
<feature type="transmembrane region" description="Helical" evidence="5">
    <location>
        <begin position="364"/>
        <end position="393"/>
    </location>
</feature>
<dbReference type="InterPro" id="IPR020846">
    <property type="entry name" value="MFS_dom"/>
</dbReference>
<keyword evidence="3 5" id="KW-1133">Transmembrane helix</keyword>
<dbReference type="PANTHER" id="PTHR43184">
    <property type="entry name" value="MAJOR FACILITATOR SUPERFAMILY TRANSPORTER 16, ISOFORM B"/>
    <property type="match status" value="1"/>
</dbReference>
<dbReference type="GO" id="GO:0005886">
    <property type="term" value="C:plasma membrane"/>
    <property type="evidence" value="ECO:0007669"/>
    <property type="project" value="UniProtKB-SubCell"/>
</dbReference>
<feature type="transmembrane region" description="Helical" evidence="5">
    <location>
        <begin position="109"/>
        <end position="129"/>
    </location>
</feature>
<dbReference type="SUPFAM" id="SSF103473">
    <property type="entry name" value="MFS general substrate transporter"/>
    <property type="match status" value="1"/>
</dbReference>
<feature type="transmembrane region" description="Helical" evidence="5">
    <location>
        <begin position="307"/>
        <end position="325"/>
    </location>
</feature>
<evidence type="ECO:0000256" key="3">
    <source>
        <dbReference type="ARBA" id="ARBA00022989"/>
    </source>
</evidence>
<dbReference type="PROSITE" id="PS50850">
    <property type="entry name" value="MFS"/>
    <property type="match status" value="1"/>
</dbReference>
<feature type="transmembrane region" description="Helical" evidence="5">
    <location>
        <begin position="165"/>
        <end position="187"/>
    </location>
</feature>
<keyword evidence="8" id="KW-1185">Reference proteome</keyword>
<feature type="transmembrane region" description="Helical" evidence="5">
    <location>
        <begin position="331"/>
        <end position="352"/>
    </location>
</feature>
<evidence type="ECO:0000313" key="8">
    <source>
        <dbReference type="Proteomes" id="UP000198520"/>
    </source>
</evidence>
<evidence type="ECO:0000256" key="1">
    <source>
        <dbReference type="ARBA" id="ARBA00004651"/>
    </source>
</evidence>
<reference evidence="8" key="1">
    <citation type="submission" date="2016-10" db="EMBL/GenBank/DDBJ databases">
        <authorList>
            <person name="Varghese N."/>
            <person name="Submissions S."/>
        </authorList>
    </citation>
    <scope>NUCLEOTIDE SEQUENCE [LARGE SCALE GENOMIC DNA]</scope>
    <source>
        <strain evidence="8">DSM 19083</strain>
    </source>
</reference>
<accession>A0A1I2DJB7</accession>
<proteinExistence type="predicted"/>
<evidence type="ECO:0000259" key="6">
    <source>
        <dbReference type="PROSITE" id="PS50850"/>
    </source>
</evidence>
<dbReference type="AlphaFoldDB" id="A0A1I2DJB7"/>
<dbReference type="Proteomes" id="UP000198520">
    <property type="component" value="Unassembled WGS sequence"/>
</dbReference>
<protein>
    <submittedName>
        <fullName evidence="7">Sugar phosphate permease</fullName>
    </submittedName>
</protein>
<dbReference type="PANTHER" id="PTHR43184:SF12">
    <property type="entry name" value="SUGAR PHOSPHATE EXCHANGER 3"/>
    <property type="match status" value="1"/>
</dbReference>
<evidence type="ECO:0000256" key="2">
    <source>
        <dbReference type="ARBA" id="ARBA00022692"/>
    </source>
</evidence>
<feature type="transmembrane region" description="Helical" evidence="5">
    <location>
        <begin position="405"/>
        <end position="424"/>
    </location>
</feature>
<dbReference type="CDD" id="cd06174">
    <property type="entry name" value="MFS"/>
    <property type="match status" value="1"/>
</dbReference>
<feature type="transmembrane region" description="Helical" evidence="5">
    <location>
        <begin position="240"/>
        <end position="262"/>
    </location>
</feature>
<feature type="transmembrane region" description="Helical" evidence="5">
    <location>
        <begin position="48"/>
        <end position="67"/>
    </location>
</feature>
<sequence>MTPATVTSRAVVVWVVAVLAYASAIFARTSLSATGVDAALRFGASSSILSLFTVLQLAVYAAMQVPAGAVLDRIGARKAIALGCVLIGLGQLALGFADTAPEAVGARVLVGTGDAFVFISVVRLIPAWFPRRTVPFVTQIAGITGQLGQLLSLGPLVGLVHAEGWTTAFVAAGALLVVLAALVLLLVRDGDRSDVHVLTGTTAAASPGAEAAGASAVEQHEVPVRESALRATWRSPGTRVGFWVHFVSPFTAYAFALLWGHAYLTEGLGLAEPTALGVLSAYVIACLAMGPVVGILSSRHPRHRIRIVLAVVALHVGSWVVVLVWPGRVPVAVAVGLALALSAGGPSSLLGFDFARDTNRPSNLGLATGMVNAGGFVASLTSVLLVGLVLDILGQTSPDLYTRGGFALAWAAQVPLWVLGLAMIRRHWSAYRAADPVH</sequence>
<feature type="transmembrane region" description="Helical" evidence="5">
    <location>
        <begin position="274"/>
        <end position="295"/>
    </location>
</feature>
<organism evidence="7 8">
    <name type="scientific">Flavimobilis marinus</name>
    <dbReference type="NCBI Taxonomy" id="285351"/>
    <lineage>
        <taxon>Bacteria</taxon>
        <taxon>Bacillati</taxon>
        <taxon>Actinomycetota</taxon>
        <taxon>Actinomycetes</taxon>
        <taxon>Micrococcales</taxon>
        <taxon>Jonesiaceae</taxon>
        <taxon>Flavimobilis</taxon>
    </lineage>
</organism>
<comment type="subcellular location">
    <subcellularLocation>
        <location evidence="1">Cell membrane</location>
        <topology evidence="1">Multi-pass membrane protein</topology>
    </subcellularLocation>
</comment>
<keyword evidence="2 5" id="KW-0812">Transmembrane</keyword>
<keyword evidence="4 5" id="KW-0472">Membrane</keyword>